<evidence type="ECO:0000313" key="1">
    <source>
        <dbReference type="EMBL" id="AQA16440.1"/>
    </source>
</evidence>
<proteinExistence type="predicted"/>
<sequence length="86" mass="9740">MGKEPREPLSFFSAVKEELKSLYGWGEGDFEAVAWSELMDEFHSVLDTATGRHFSIDKKVSTYAWAYDIALRRVKGAAGRIIRDTP</sequence>
<accession>A0ABM6HR04</accession>
<reference evidence="1 2" key="1">
    <citation type="journal article" date="2017" name="J. Biotechnol.">
        <title>The complete genome sequence of Streptomyces autolyticus CGMCC 0516, the producer of geldanamycin, autolytimycin, reblastatin and elaiophylin.</title>
        <authorList>
            <person name="Yin M."/>
            <person name="Jiang M."/>
            <person name="Ren Z."/>
            <person name="Dong Y."/>
            <person name="Lu T."/>
        </authorList>
    </citation>
    <scope>NUCLEOTIDE SEQUENCE [LARGE SCALE GENOMIC DNA]</scope>
    <source>
        <strain evidence="1 2">CGMCC0516</strain>
    </source>
</reference>
<evidence type="ECO:0000313" key="2">
    <source>
        <dbReference type="Proteomes" id="UP000187851"/>
    </source>
</evidence>
<dbReference type="Proteomes" id="UP000187851">
    <property type="component" value="Chromosome"/>
</dbReference>
<keyword evidence="2" id="KW-1185">Reference proteome</keyword>
<gene>
    <name evidence="1" type="ORF">BV401_23985</name>
</gene>
<name>A0ABM6HR04_9ACTN</name>
<organism evidence="1 2">
    <name type="scientific">Streptomyces autolyticus</name>
    <dbReference type="NCBI Taxonomy" id="75293"/>
    <lineage>
        <taxon>Bacteria</taxon>
        <taxon>Bacillati</taxon>
        <taxon>Actinomycetota</taxon>
        <taxon>Actinomycetes</taxon>
        <taxon>Kitasatosporales</taxon>
        <taxon>Streptomycetaceae</taxon>
        <taxon>Streptomyces</taxon>
    </lineage>
</organism>
<dbReference type="EMBL" id="CP019458">
    <property type="protein sequence ID" value="AQA16440.1"/>
    <property type="molecule type" value="Genomic_DNA"/>
</dbReference>
<protein>
    <submittedName>
        <fullName evidence="1">Uncharacterized protein</fullName>
    </submittedName>
</protein>